<evidence type="ECO:0000259" key="13">
    <source>
        <dbReference type="PROSITE" id="PS50111"/>
    </source>
</evidence>
<dbReference type="GO" id="GO:0007165">
    <property type="term" value="P:signal transduction"/>
    <property type="evidence" value="ECO:0007669"/>
    <property type="project" value="UniProtKB-KW"/>
</dbReference>
<keyword evidence="2" id="KW-1003">Cell membrane</keyword>
<evidence type="ECO:0000256" key="1">
    <source>
        <dbReference type="ARBA" id="ARBA00004429"/>
    </source>
</evidence>
<evidence type="ECO:0000256" key="8">
    <source>
        <dbReference type="ARBA" id="ARBA00023136"/>
    </source>
</evidence>
<evidence type="ECO:0000256" key="12">
    <source>
        <dbReference type="SAM" id="Phobius"/>
    </source>
</evidence>
<keyword evidence="6 12" id="KW-0812">Transmembrane</keyword>
<dbReference type="KEGG" id="hmd:CTT34_04050"/>
<dbReference type="SUPFAM" id="SSF58104">
    <property type="entry name" value="Methyl-accepting chemotaxis protein (MCP) signaling domain"/>
    <property type="match status" value="1"/>
</dbReference>
<dbReference type="PANTHER" id="PTHR43531:SF14">
    <property type="entry name" value="METHYL-ACCEPTING CHEMOTAXIS PROTEIN I-RELATED"/>
    <property type="match status" value="1"/>
</dbReference>
<accession>A0A857GI31</accession>
<gene>
    <name evidence="15" type="ORF">CTT34_04050</name>
</gene>
<evidence type="ECO:0000256" key="10">
    <source>
        <dbReference type="ARBA" id="ARBA00029447"/>
    </source>
</evidence>
<evidence type="ECO:0000256" key="3">
    <source>
        <dbReference type="ARBA" id="ARBA00022481"/>
    </source>
</evidence>
<dbReference type="Gene3D" id="1.10.287.950">
    <property type="entry name" value="Methyl-accepting chemotaxis protein"/>
    <property type="match status" value="1"/>
</dbReference>
<dbReference type="PANTHER" id="PTHR43531">
    <property type="entry name" value="PROTEIN ICFG"/>
    <property type="match status" value="1"/>
</dbReference>
<keyword evidence="8 12" id="KW-0472">Membrane</keyword>
<evidence type="ECO:0000256" key="5">
    <source>
        <dbReference type="ARBA" id="ARBA00022519"/>
    </source>
</evidence>
<dbReference type="Pfam" id="PF00672">
    <property type="entry name" value="HAMP"/>
    <property type="match status" value="1"/>
</dbReference>
<dbReference type="Proteomes" id="UP000463949">
    <property type="component" value="Chromosome"/>
</dbReference>
<dbReference type="Pfam" id="PF02203">
    <property type="entry name" value="TarH"/>
    <property type="match status" value="1"/>
</dbReference>
<evidence type="ECO:0000256" key="11">
    <source>
        <dbReference type="PROSITE-ProRule" id="PRU00284"/>
    </source>
</evidence>
<dbReference type="RefSeq" id="WP_159341288.1">
    <property type="nucleotide sequence ID" value="NZ_CP024621.1"/>
</dbReference>
<dbReference type="OrthoDB" id="2489132at2"/>
<organism evidence="15 16">
    <name type="scientific">Vreelandella aquamarina</name>
    <dbReference type="NCBI Taxonomy" id="77097"/>
    <lineage>
        <taxon>Bacteria</taxon>
        <taxon>Pseudomonadati</taxon>
        <taxon>Pseudomonadota</taxon>
        <taxon>Gammaproteobacteria</taxon>
        <taxon>Oceanospirillales</taxon>
        <taxon>Halomonadaceae</taxon>
        <taxon>Vreelandella</taxon>
    </lineage>
</organism>
<dbReference type="GO" id="GO:0004888">
    <property type="term" value="F:transmembrane signaling receptor activity"/>
    <property type="evidence" value="ECO:0007669"/>
    <property type="project" value="InterPro"/>
</dbReference>
<evidence type="ECO:0000256" key="7">
    <source>
        <dbReference type="ARBA" id="ARBA00022989"/>
    </source>
</evidence>
<dbReference type="CDD" id="cd11386">
    <property type="entry name" value="MCP_signal"/>
    <property type="match status" value="1"/>
</dbReference>
<evidence type="ECO:0000256" key="9">
    <source>
        <dbReference type="ARBA" id="ARBA00023224"/>
    </source>
</evidence>
<dbReference type="InterPro" id="IPR051310">
    <property type="entry name" value="MCP_chemotaxis"/>
</dbReference>
<dbReference type="PROSITE" id="PS50111">
    <property type="entry name" value="CHEMOTAXIS_TRANSDUC_2"/>
    <property type="match status" value="1"/>
</dbReference>
<keyword evidence="3" id="KW-0488">Methylation</keyword>
<keyword evidence="5" id="KW-0997">Cell inner membrane</keyword>
<reference evidence="15 16" key="1">
    <citation type="submission" date="2017-10" db="EMBL/GenBank/DDBJ databases">
        <title>Coral associated bacteria.</title>
        <authorList>
            <person name="Wang X."/>
        </authorList>
    </citation>
    <scope>NUCLEOTIDE SEQUENCE [LARGE SCALE GENOMIC DNA]</scope>
    <source>
        <strain evidence="15 16">SCSIO 43005</strain>
    </source>
</reference>
<dbReference type="PRINTS" id="PR00260">
    <property type="entry name" value="CHEMTRNSDUCR"/>
</dbReference>
<evidence type="ECO:0000259" key="14">
    <source>
        <dbReference type="PROSITE" id="PS50885"/>
    </source>
</evidence>
<dbReference type="GO" id="GO:0005886">
    <property type="term" value="C:plasma membrane"/>
    <property type="evidence" value="ECO:0007669"/>
    <property type="project" value="UniProtKB-SubCell"/>
</dbReference>
<dbReference type="SUPFAM" id="SSF47170">
    <property type="entry name" value="Aspartate receptor, ligand-binding domain"/>
    <property type="match status" value="1"/>
</dbReference>
<dbReference type="PROSITE" id="PS50885">
    <property type="entry name" value="HAMP"/>
    <property type="match status" value="1"/>
</dbReference>
<dbReference type="InterPro" id="IPR004089">
    <property type="entry name" value="MCPsignal_dom"/>
</dbReference>
<dbReference type="SMART" id="SM00304">
    <property type="entry name" value="HAMP"/>
    <property type="match status" value="1"/>
</dbReference>
<feature type="domain" description="Methyl-accepting transducer" evidence="13">
    <location>
        <begin position="273"/>
        <end position="502"/>
    </location>
</feature>
<dbReference type="GO" id="GO:0006935">
    <property type="term" value="P:chemotaxis"/>
    <property type="evidence" value="ECO:0007669"/>
    <property type="project" value="UniProtKB-KW"/>
</dbReference>
<dbReference type="SMART" id="SM00283">
    <property type="entry name" value="MA"/>
    <property type="match status" value="1"/>
</dbReference>
<evidence type="ECO:0000313" key="15">
    <source>
        <dbReference type="EMBL" id="QHD48920.1"/>
    </source>
</evidence>
<dbReference type="AlphaFoldDB" id="A0A857GI31"/>
<dbReference type="InterPro" id="IPR035440">
    <property type="entry name" value="4HB_MCP_dom_sf"/>
</dbReference>
<feature type="domain" description="HAMP" evidence="14">
    <location>
        <begin position="216"/>
        <end position="268"/>
    </location>
</feature>
<keyword evidence="7 12" id="KW-1133">Transmembrane helix</keyword>
<evidence type="ECO:0000256" key="4">
    <source>
        <dbReference type="ARBA" id="ARBA00022500"/>
    </source>
</evidence>
<name>A0A857GI31_9GAMM</name>
<dbReference type="EMBL" id="CP024621">
    <property type="protein sequence ID" value="QHD48920.1"/>
    <property type="molecule type" value="Genomic_DNA"/>
</dbReference>
<evidence type="ECO:0000313" key="16">
    <source>
        <dbReference type="Proteomes" id="UP000463949"/>
    </source>
</evidence>
<dbReference type="FunFam" id="1.10.287.950:FF:000001">
    <property type="entry name" value="Methyl-accepting chemotaxis sensory transducer"/>
    <property type="match status" value="1"/>
</dbReference>
<protein>
    <submittedName>
        <fullName evidence="15">Methyl-accepting chemotaxis protein</fullName>
    </submittedName>
</protein>
<dbReference type="InterPro" id="IPR004090">
    <property type="entry name" value="Chemotax_Me-accpt_rcpt"/>
</dbReference>
<dbReference type="InterPro" id="IPR003660">
    <property type="entry name" value="HAMP_dom"/>
</dbReference>
<keyword evidence="4" id="KW-0145">Chemotaxis</keyword>
<proteinExistence type="inferred from homology"/>
<feature type="transmembrane region" description="Helical" evidence="12">
    <location>
        <begin position="191"/>
        <end position="214"/>
    </location>
</feature>
<feature type="transmembrane region" description="Helical" evidence="12">
    <location>
        <begin position="14"/>
        <end position="35"/>
    </location>
</feature>
<keyword evidence="9 11" id="KW-0807">Transducer</keyword>
<evidence type="ECO:0000256" key="2">
    <source>
        <dbReference type="ARBA" id="ARBA00022475"/>
    </source>
</evidence>
<comment type="subcellular location">
    <subcellularLocation>
        <location evidence="1">Cell inner membrane</location>
        <topology evidence="1">Multi-pass membrane protein</topology>
    </subcellularLocation>
</comment>
<comment type="similarity">
    <text evidence="10">Belongs to the methyl-accepting chemotaxis (MCP) protein family.</text>
</comment>
<dbReference type="CDD" id="cd06225">
    <property type="entry name" value="HAMP"/>
    <property type="match status" value="1"/>
</dbReference>
<evidence type="ECO:0000256" key="6">
    <source>
        <dbReference type="ARBA" id="ARBA00022692"/>
    </source>
</evidence>
<dbReference type="Pfam" id="PF00015">
    <property type="entry name" value="MCPsignal"/>
    <property type="match status" value="1"/>
</dbReference>
<sequence>MSRLIHNLSIKKTLTIAMGTLVLFMLLLSALSIVINKNGTRSLHEIADVGVRQMNAINRSEANLTQANASTREYLKAWQENETTSELNRWKLEAETYLSSAEQRIVEFNTIASPPESEREALAAEINQIYQRYTDTLNRVLQAATLGAAQDAWLPVIELRREFQGTVRNFVQLTEARTKDILTEDKKNSQLTLLATLFIMSFALLMVVLARLVIVKAIINPINHTVTHLTAIASGDLTQDIQRLGRNEIGVLLSGLHEMQSQLTSIVQSLKLNSDNLFTGTNEISIGTQDLSSRTEEQASALQETAASLDELTATVKMNADNAAEANKITSSAAKTAHTSAEESEQMLAMMRELEENATKMGEIVGIIDGIAFQTNLLALNASVEAARAGEQGRGFAVVANEVRQLASRSSQSASQIRSMLEISRSKTVECSGQAQKSGTTIRELADNVSKVSALMAEITQASEEQSRGIDQVNIAISQIDSVTQQNAALVEESSTAAASLEEQAKQLAEITAQFTVAAYAPARQAPLAPPANYLSASTPARNTKREAEAFELDWQTF</sequence>
<dbReference type="InterPro" id="IPR003122">
    <property type="entry name" value="Tar_rcpt_lig-bd"/>
</dbReference>